<dbReference type="VEuPathDB" id="TrichDB:TVAGG3_0636320"/>
<feature type="compositionally biased region" description="Basic and acidic residues" evidence="1">
    <location>
        <begin position="62"/>
        <end position="82"/>
    </location>
</feature>
<evidence type="ECO:0000313" key="2">
    <source>
        <dbReference type="EMBL" id="EAY15654.1"/>
    </source>
</evidence>
<dbReference type="EMBL" id="DS113253">
    <property type="protein sequence ID" value="EAY15654.1"/>
    <property type="molecule type" value="Genomic_DNA"/>
</dbReference>
<accession>A2DVH5</accession>
<keyword evidence="3" id="KW-1185">Reference proteome</keyword>
<dbReference type="InParanoid" id="A2DVH5"/>
<dbReference type="PANTHER" id="PTHR35172:SF1">
    <property type="entry name" value="INVOLUCRIN"/>
    <property type="match status" value="1"/>
</dbReference>
<dbReference type="AlphaFoldDB" id="A2DVH5"/>
<gene>
    <name evidence="2" type="ORF">TVAG_209330</name>
</gene>
<dbReference type="InterPro" id="IPR053371">
    <property type="entry name" value="Involucrin-like"/>
</dbReference>
<reference evidence="2" key="1">
    <citation type="submission" date="2006-10" db="EMBL/GenBank/DDBJ databases">
        <authorList>
            <person name="Amadeo P."/>
            <person name="Zhao Q."/>
            <person name="Wortman J."/>
            <person name="Fraser-Liggett C."/>
            <person name="Carlton J."/>
        </authorList>
    </citation>
    <scope>NUCLEOTIDE SEQUENCE</scope>
    <source>
        <strain evidence="2">G3</strain>
    </source>
</reference>
<evidence type="ECO:0000256" key="1">
    <source>
        <dbReference type="SAM" id="MobiDB-lite"/>
    </source>
</evidence>
<protein>
    <recommendedName>
        <fullName evidence="4">MULE transposase domain-containing protein</fullName>
    </recommendedName>
</protein>
<dbReference type="eggNOG" id="ENOG502SB8N">
    <property type="taxonomic scope" value="Eukaryota"/>
</dbReference>
<organism evidence="2 3">
    <name type="scientific">Trichomonas vaginalis (strain ATCC PRA-98 / G3)</name>
    <dbReference type="NCBI Taxonomy" id="412133"/>
    <lineage>
        <taxon>Eukaryota</taxon>
        <taxon>Metamonada</taxon>
        <taxon>Parabasalia</taxon>
        <taxon>Trichomonadida</taxon>
        <taxon>Trichomonadidae</taxon>
        <taxon>Trichomonas</taxon>
    </lineage>
</organism>
<dbReference type="VEuPathDB" id="TrichDB:TVAG_209330"/>
<feature type="region of interest" description="Disordered" evidence="1">
    <location>
        <begin position="207"/>
        <end position="237"/>
    </location>
</feature>
<dbReference type="Proteomes" id="UP000001542">
    <property type="component" value="Unassembled WGS sequence"/>
</dbReference>
<dbReference type="VEuPathDB" id="TrichDB:TVAGG3_0736490"/>
<evidence type="ECO:0000313" key="3">
    <source>
        <dbReference type="Proteomes" id="UP000001542"/>
    </source>
</evidence>
<evidence type="ECO:0008006" key="4">
    <source>
        <dbReference type="Google" id="ProtNLM"/>
    </source>
</evidence>
<dbReference type="VEuPathDB" id="TrichDB:TVAGG3_0104200"/>
<dbReference type="OrthoDB" id="90756at2759"/>
<name>A2DVH5_TRIV3</name>
<proteinExistence type="predicted"/>
<sequence>MNFNCLQEVFNPVDEIKKMLEGEYKVTISDGNKNKLYETILPNEEAEDSYSENDSDIDYDEESKQKDKNDFSIETHDKDNNIRKNWPFQDEDNENSDSLLNRYLSSEEFNEFKEEENEQILLDEQTATISGVTAQNSNIRQNETISGVSPPNTNQRQTATINAVSFPNTNQRQNATINAVSFPNTNQRQTATINAVSFPNTNQRQTATISGVTPPNTNQRQNATISGVTPPNTNQRQNETISGVTPSNTNQRQNATINAVSFPNSNQRQTATINTVSFPNTNQRQNATINTVSFPNTNQRQTATINAVSFPNTNQRQNATINAVSFPNTNQRQTATINAVSFPNTNQRQTATISGVTPPNTNQRQNATINSDIQRQIPQHQSSLPNETASYSSQISNHLTDNSPLTDLQNTHLVPNFAYDYQNNFSTHKQSIIVNKACIELIPNYQSFDDKNKEIHRKRIKNILRTYHTFSISQSARIKYSLTIYTNGHPLRFQRYNAHNNYLEIIYYCGYKPRCNFCMHVKVFDEKLNISPEEKPDSKLHNCRPAKQSQIIKGTNPMNYDIESQVQDYVVKNPTATISETRKYANQLIYDCNQAQSTNFIQISEKKVQQLYYEVHPVKSKSEIDLINEMLEFFNQRSYFITQSTKNDNAYYFFGLERFIRVARYSSHCFIDGTFKVVPVSIMNGQLLNLLIFDQATQLYLPFLHIIMTGRTETDYQRVFSIMEYDTDIKIPLSTFDVITTDFEKALQGSIYKRKGEQTILTGCIYHFIAALVKNFKKKCDPEDLNNKILLKLLCASPFMPEEVFDLVCNKIKCIQDTNEFAKYFIKTWSTSYNSISKLKVFDNIYSNNGVESYNKVLNTNIVYSHPTILKTVHTLMKVDLAILHRYARADKNTSDHKQSYFIKLKKINEEIQLFEEHFGLEISLIPEDIMKKYKDLSKHSGIDFRDIEIERYMSSDQILDDIQINLEETKNEKIENIEIAEDDLFQ</sequence>
<feature type="region of interest" description="Disordered" evidence="1">
    <location>
        <begin position="43"/>
        <end position="96"/>
    </location>
</feature>
<reference evidence="2" key="2">
    <citation type="journal article" date="2007" name="Science">
        <title>Draft genome sequence of the sexually transmitted pathogen Trichomonas vaginalis.</title>
        <authorList>
            <person name="Carlton J.M."/>
            <person name="Hirt R.P."/>
            <person name="Silva J.C."/>
            <person name="Delcher A.L."/>
            <person name="Schatz M."/>
            <person name="Zhao Q."/>
            <person name="Wortman J.R."/>
            <person name="Bidwell S.L."/>
            <person name="Alsmark U.C.M."/>
            <person name="Besteiro S."/>
            <person name="Sicheritz-Ponten T."/>
            <person name="Noel C.J."/>
            <person name="Dacks J.B."/>
            <person name="Foster P.G."/>
            <person name="Simillion C."/>
            <person name="Van de Peer Y."/>
            <person name="Miranda-Saavedra D."/>
            <person name="Barton G.J."/>
            <person name="Westrop G.D."/>
            <person name="Mueller S."/>
            <person name="Dessi D."/>
            <person name="Fiori P.L."/>
            <person name="Ren Q."/>
            <person name="Paulsen I."/>
            <person name="Zhang H."/>
            <person name="Bastida-Corcuera F.D."/>
            <person name="Simoes-Barbosa A."/>
            <person name="Brown M.T."/>
            <person name="Hayes R.D."/>
            <person name="Mukherjee M."/>
            <person name="Okumura C.Y."/>
            <person name="Schneider R."/>
            <person name="Smith A.J."/>
            <person name="Vanacova S."/>
            <person name="Villalvazo M."/>
            <person name="Haas B.J."/>
            <person name="Pertea M."/>
            <person name="Feldblyum T.V."/>
            <person name="Utterback T.R."/>
            <person name="Shu C.L."/>
            <person name="Osoegawa K."/>
            <person name="de Jong P.J."/>
            <person name="Hrdy I."/>
            <person name="Horvathova L."/>
            <person name="Zubacova Z."/>
            <person name="Dolezal P."/>
            <person name="Malik S.B."/>
            <person name="Logsdon J.M. Jr."/>
            <person name="Henze K."/>
            <person name="Gupta A."/>
            <person name="Wang C.C."/>
            <person name="Dunne R.L."/>
            <person name="Upcroft J.A."/>
            <person name="Upcroft P."/>
            <person name="White O."/>
            <person name="Salzberg S.L."/>
            <person name="Tang P."/>
            <person name="Chiu C.-H."/>
            <person name="Lee Y.-S."/>
            <person name="Embley T.M."/>
            <person name="Coombs G.H."/>
            <person name="Mottram J.C."/>
            <person name="Tachezy J."/>
            <person name="Fraser-Liggett C.M."/>
            <person name="Johnson P.J."/>
        </authorList>
    </citation>
    <scope>NUCLEOTIDE SEQUENCE [LARGE SCALE GENOMIC DNA]</scope>
    <source>
        <strain evidence="2">G3</strain>
    </source>
</reference>
<dbReference type="PANTHER" id="PTHR35172">
    <property type="entry name" value="PROTEIN, PUTATIVE-RELATED"/>
    <property type="match status" value="1"/>
</dbReference>
<feature type="compositionally biased region" description="Acidic residues" evidence="1">
    <location>
        <begin position="44"/>
        <end position="61"/>
    </location>
</feature>